<proteinExistence type="predicted"/>
<name>A0ACC6PLS7_9ACTN</name>
<organism evidence="1 2">
    <name type="scientific">Streptomyces achmelvichensis</name>
    <dbReference type="NCBI Taxonomy" id="3134111"/>
    <lineage>
        <taxon>Bacteria</taxon>
        <taxon>Bacillati</taxon>
        <taxon>Actinomycetota</taxon>
        <taxon>Actinomycetes</taxon>
        <taxon>Kitasatosporales</taxon>
        <taxon>Streptomycetaceae</taxon>
        <taxon>Streptomyces</taxon>
    </lineage>
</organism>
<gene>
    <name evidence="1" type="ORF">WKI67_02595</name>
</gene>
<sequence length="186" mass="19003">MFSRGGATNAASILLATSALFINLTSIAHAEAVKPGDTPVAIGEFPESPARVYLSAREGYTYEQAVEAFKDSKVIQVSRGEIPNASDKRVRRSTEDGWYVTVNLSEKEVRAIIWGGIGAAASALGVASVSAGTAIGGPAGAVAGALGASVAGGVASALASYLSDSVTCKHYEIKIGLGWSEVQCNP</sequence>
<evidence type="ECO:0000313" key="1">
    <source>
        <dbReference type="EMBL" id="MEJ8632344.1"/>
    </source>
</evidence>
<evidence type="ECO:0000313" key="2">
    <source>
        <dbReference type="Proteomes" id="UP001377168"/>
    </source>
</evidence>
<accession>A0ACC6PLS7</accession>
<protein>
    <submittedName>
        <fullName evidence="1">Uncharacterized protein</fullName>
    </submittedName>
</protein>
<keyword evidence="2" id="KW-1185">Reference proteome</keyword>
<reference evidence="1" key="1">
    <citation type="submission" date="2024-03" db="EMBL/GenBank/DDBJ databases">
        <title>Novel Streptomyces species of biotechnological and ecological value are a feature of Machair soil.</title>
        <authorList>
            <person name="Prole J.R."/>
            <person name="Goodfellow M."/>
            <person name="Allenby N."/>
            <person name="Ward A.C."/>
        </authorList>
    </citation>
    <scope>NUCLEOTIDE SEQUENCE</scope>
    <source>
        <strain evidence="1">MS2.AVA.5</strain>
    </source>
</reference>
<dbReference type="EMBL" id="JBBKAJ010000013">
    <property type="protein sequence ID" value="MEJ8632344.1"/>
    <property type="molecule type" value="Genomic_DNA"/>
</dbReference>
<comment type="caution">
    <text evidence="1">The sequence shown here is derived from an EMBL/GenBank/DDBJ whole genome shotgun (WGS) entry which is preliminary data.</text>
</comment>
<dbReference type="Proteomes" id="UP001377168">
    <property type="component" value="Unassembled WGS sequence"/>
</dbReference>